<proteinExistence type="predicted"/>
<dbReference type="AlphaFoldDB" id="A0A6C0K063"/>
<protein>
    <submittedName>
        <fullName evidence="1">Uncharacterized protein</fullName>
    </submittedName>
</protein>
<evidence type="ECO:0000313" key="1">
    <source>
        <dbReference type="EMBL" id="QHU11422.1"/>
    </source>
</evidence>
<accession>A0A6C0K063</accession>
<organism evidence="1">
    <name type="scientific">viral metagenome</name>
    <dbReference type="NCBI Taxonomy" id="1070528"/>
    <lineage>
        <taxon>unclassified sequences</taxon>
        <taxon>metagenomes</taxon>
        <taxon>organismal metagenomes</taxon>
    </lineage>
</organism>
<reference evidence="1" key="1">
    <citation type="journal article" date="2020" name="Nature">
        <title>Giant virus diversity and host interactions through global metagenomics.</title>
        <authorList>
            <person name="Schulz F."/>
            <person name="Roux S."/>
            <person name="Paez-Espino D."/>
            <person name="Jungbluth S."/>
            <person name="Walsh D.A."/>
            <person name="Denef V.J."/>
            <person name="McMahon K.D."/>
            <person name="Konstantinidis K.T."/>
            <person name="Eloe-Fadrosh E.A."/>
            <person name="Kyrpides N.C."/>
            <person name="Woyke T."/>
        </authorList>
    </citation>
    <scope>NUCLEOTIDE SEQUENCE</scope>
    <source>
        <strain evidence="1">GVMAG-S-1101169-75</strain>
    </source>
</reference>
<sequence length="202" mass="21699">MEREYITRSTKKAPNAVALQPHDWPFSADSYSMADLKKRFVARGLKNAEGKRRSLKSLITPGRMVPAREAYAAKSPNREQIVNALIAADQHFGADPYVDPNYIPKPPKQDVSGLQTYRQFSARLKGLGSRANKKTAYGLRDAAAAAAAGLPQGFYRMPRGGVAAAVDAAIQAQADANVAQQIADVAAAQVAVAAQVADEENF</sequence>
<dbReference type="EMBL" id="MN740785">
    <property type="protein sequence ID" value="QHU11422.1"/>
    <property type="molecule type" value="Genomic_DNA"/>
</dbReference>
<name>A0A6C0K063_9ZZZZ</name>